<dbReference type="PANTHER" id="PTHR43798:SF33">
    <property type="entry name" value="HYDROLASE, PUTATIVE (AFU_ORTHOLOGUE AFUA_2G14860)-RELATED"/>
    <property type="match status" value="1"/>
</dbReference>
<dbReference type="InterPro" id="IPR029058">
    <property type="entry name" value="AB_hydrolase_fold"/>
</dbReference>
<evidence type="ECO:0000259" key="1">
    <source>
        <dbReference type="Pfam" id="PF12146"/>
    </source>
</evidence>
<dbReference type="AlphaFoldDB" id="A0A4S5BNW0"/>
<evidence type="ECO:0000313" key="3">
    <source>
        <dbReference type="Proteomes" id="UP000306236"/>
    </source>
</evidence>
<name>A0A4S5BNW0_9BURK</name>
<sequence>MKVESGFELQRSSAAGDAQGSGIDAQALEALCVTEHEFVMPGFGPAARTGVLLVHGLTGTPAEMRVLAKGLNRQGFSVYAVQLAGHCGTMDDLVQVSWRDWLASVESGLARFAQQVDRVVVGGLSMGALLSLAVAQSQPGQVAGVAALSTTFRYDGWSMPRYTKLSFLLPLFRWLGIGRTSVFMEAPPYGIKDEALRARIVEQMHSGDSAAAGLPGNPWWSVIELHRLSAQVKAHLRDLRAPCLVIHAKEDDISSVANAYAIQRGAVHAPVELVLLDNSYHMITIDRERRTVIARVNAFVARIAGIQSEVAPHGK</sequence>
<dbReference type="Proteomes" id="UP000306236">
    <property type="component" value="Unassembled WGS sequence"/>
</dbReference>
<dbReference type="Gene3D" id="3.40.50.1820">
    <property type="entry name" value="alpha/beta hydrolase"/>
    <property type="match status" value="1"/>
</dbReference>
<comment type="caution">
    <text evidence="2">The sequence shown here is derived from an EMBL/GenBank/DDBJ whole genome shotgun (WGS) entry which is preliminary data.</text>
</comment>
<feature type="domain" description="Serine aminopeptidase S33" evidence="1">
    <location>
        <begin position="47"/>
        <end position="288"/>
    </location>
</feature>
<keyword evidence="3" id="KW-1185">Reference proteome</keyword>
<dbReference type="InterPro" id="IPR050266">
    <property type="entry name" value="AB_hydrolase_sf"/>
</dbReference>
<dbReference type="GO" id="GO:0016787">
    <property type="term" value="F:hydrolase activity"/>
    <property type="evidence" value="ECO:0007669"/>
    <property type="project" value="UniProtKB-KW"/>
</dbReference>
<reference evidence="2 3" key="1">
    <citation type="submission" date="2019-04" db="EMBL/GenBank/DDBJ databases">
        <title>Lampropedia sp YIM MLB12 draf genome.</title>
        <authorList>
            <person name="Wang Y.-X."/>
        </authorList>
    </citation>
    <scope>NUCLEOTIDE SEQUENCE [LARGE SCALE GENOMIC DNA]</scope>
    <source>
        <strain evidence="2 3">YIM MLB12</strain>
    </source>
</reference>
<dbReference type="EMBL" id="SSWX01000008">
    <property type="protein sequence ID" value="THJ33969.1"/>
    <property type="molecule type" value="Genomic_DNA"/>
</dbReference>
<evidence type="ECO:0000313" key="2">
    <source>
        <dbReference type="EMBL" id="THJ33969.1"/>
    </source>
</evidence>
<dbReference type="Pfam" id="PF12146">
    <property type="entry name" value="Hydrolase_4"/>
    <property type="match status" value="1"/>
</dbReference>
<keyword evidence="2" id="KW-0378">Hydrolase</keyword>
<dbReference type="PANTHER" id="PTHR43798">
    <property type="entry name" value="MONOACYLGLYCEROL LIPASE"/>
    <property type="match status" value="1"/>
</dbReference>
<dbReference type="OrthoDB" id="8612291at2"/>
<proteinExistence type="predicted"/>
<dbReference type="SUPFAM" id="SSF53474">
    <property type="entry name" value="alpha/beta-Hydrolases"/>
    <property type="match status" value="1"/>
</dbReference>
<dbReference type="InterPro" id="IPR022742">
    <property type="entry name" value="Hydrolase_4"/>
</dbReference>
<organism evidence="2 3">
    <name type="scientific">Lampropedia aestuarii</name>
    <dbReference type="NCBI Taxonomy" id="2562762"/>
    <lineage>
        <taxon>Bacteria</taxon>
        <taxon>Pseudomonadati</taxon>
        <taxon>Pseudomonadota</taxon>
        <taxon>Betaproteobacteria</taxon>
        <taxon>Burkholderiales</taxon>
        <taxon>Comamonadaceae</taxon>
        <taxon>Lampropedia</taxon>
    </lineage>
</organism>
<dbReference type="GO" id="GO:0016020">
    <property type="term" value="C:membrane"/>
    <property type="evidence" value="ECO:0007669"/>
    <property type="project" value="TreeGrafter"/>
</dbReference>
<accession>A0A4S5BNW0</accession>
<protein>
    <submittedName>
        <fullName evidence="2">Alpha/beta fold hydrolase</fullName>
    </submittedName>
</protein>
<gene>
    <name evidence="2" type="ORF">E8K88_07675</name>
</gene>